<evidence type="ECO:0000313" key="2">
    <source>
        <dbReference type="Proteomes" id="UP000539064"/>
    </source>
</evidence>
<dbReference type="Pfam" id="PF09966">
    <property type="entry name" value="DUF2200"/>
    <property type="match status" value="1"/>
</dbReference>
<dbReference type="InterPro" id="IPR014580">
    <property type="entry name" value="UCP033199"/>
</dbReference>
<dbReference type="Gene3D" id="1.10.8.290">
    <property type="entry name" value="uncharacterized protein sp1917 domain"/>
    <property type="match status" value="1"/>
</dbReference>
<accession>A0A7X1CLW6</accession>
<dbReference type="AlphaFoldDB" id="A0A7X1CLW6"/>
<protein>
    <submittedName>
        <fullName evidence="1">DUF2200 domain-containing protein</fullName>
    </submittedName>
</protein>
<dbReference type="PIRSF" id="PIRSF033199">
    <property type="entry name" value="UCP033199"/>
    <property type="match status" value="1"/>
</dbReference>
<proteinExistence type="predicted"/>
<gene>
    <name evidence="1" type="ORF">HCA52_08870</name>
</gene>
<name>A0A7X1CLW6_9LIST</name>
<dbReference type="RefSeq" id="WP_185524120.1">
    <property type="nucleotide sequence ID" value="NZ_JAARVG010000007.1"/>
</dbReference>
<dbReference type="EMBL" id="JAARVG010000007">
    <property type="protein sequence ID" value="MBC1793525.1"/>
    <property type="molecule type" value="Genomic_DNA"/>
</dbReference>
<comment type="caution">
    <text evidence="1">The sequence shown here is derived from an EMBL/GenBank/DDBJ whole genome shotgun (WGS) entry which is preliminary data.</text>
</comment>
<evidence type="ECO:0000313" key="1">
    <source>
        <dbReference type="EMBL" id="MBC1793525.1"/>
    </source>
</evidence>
<sequence length="116" mass="13461">MKKPRIYTMSFASVYPLYIQKAEKKDRTKAEVDEIIFWLTGYDEASLQQVLDQAIDFETFFAQAPAMNPNASLITGVICGYRVEEIEDKVMQQVRYLDKLIDELAKGKTMEKILRK</sequence>
<reference evidence="1 2" key="1">
    <citation type="submission" date="2020-03" db="EMBL/GenBank/DDBJ databases">
        <title>Soil Listeria distribution.</title>
        <authorList>
            <person name="Liao J."/>
            <person name="Wiedmann M."/>
        </authorList>
    </citation>
    <scope>NUCLEOTIDE SEQUENCE [LARGE SCALE GENOMIC DNA]</scope>
    <source>
        <strain evidence="1 2">FSL L7-0978</strain>
    </source>
</reference>
<organism evidence="1 2">
    <name type="scientific">Listeria booriae</name>
    <dbReference type="NCBI Taxonomy" id="1552123"/>
    <lineage>
        <taxon>Bacteria</taxon>
        <taxon>Bacillati</taxon>
        <taxon>Bacillota</taxon>
        <taxon>Bacilli</taxon>
        <taxon>Bacillales</taxon>
        <taxon>Listeriaceae</taxon>
        <taxon>Listeria</taxon>
    </lineage>
</organism>
<dbReference type="Proteomes" id="UP000539064">
    <property type="component" value="Unassembled WGS sequence"/>
</dbReference>
<dbReference type="InterPro" id="IPR023204">
    <property type="entry name" value="SP1917_dom_sf"/>
</dbReference>